<dbReference type="InterPro" id="IPR001841">
    <property type="entry name" value="Znf_RING"/>
</dbReference>
<dbReference type="GO" id="GO:0008270">
    <property type="term" value="F:zinc ion binding"/>
    <property type="evidence" value="ECO:0007669"/>
    <property type="project" value="UniProtKB-KW"/>
</dbReference>
<dbReference type="PANTHER" id="PTHR12930">
    <property type="entry name" value="ZINC FINGER PROTEIN 183"/>
    <property type="match status" value="1"/>
</dbReference>
<dbReference type="PROSITE" id="PS00518">
    <property type="entry name" value="ZF_RING_1"/>
    <property type="match status" value="1"/>
</dbReference>
<comment type="caution">
    <text evidence="8">The sequence shown here is derived from an EMBL/GenBank/DDBJ whole genome shotgun (WGS) entry which is preliminary data.</text>
</comment>
<dbReference type="Gene3D" id="4.10.1000.10">
    <property type="entry name" value="Zinc finger, CCCH-type"/>
    <property type="match status" value="1"/>
</dbReference>
<dbReference type="InterPro" id="IPR036855">
    <property type="entry name" value="Znf_CCCH_sf"/>
</dbReference>
<evidence type="ECO:0000313" key="8">
    <source>
        <dbReference type="EMBL" id="GBG23864.1"/>
    </source>
</evidence>
<dbReference type="InterPro" id="IPR013083">
    <property type="entry name" value="Znf_RING/FYVE/PHD"/>
</dbReference>
<dbReference type="InParanoid" id="A0A2R5G843"/>
<dbReference type="AlphaFoldDB" id="A0A2R5G843"/>
<dbReference type="Proteomes" id="UP000241890">
    <property type="component" value="Unassembled WGS sequence"/>
</dbReference>
<name>A0A2R5G843_9STRA</name>
<protein>
    <submittedName>
        <fullName evidence="8">Pre-mRNA-splicing factor CWC24</fullName>
    </submittedName>
</protein>
<keyword evidence="3 4" id="KW-0862">Zinc</keyword>
<feature type="zinc finger region" description="C3H1-type" evidence="4">
    <location>
        <begin position="180"/>
        <end position="208"/>
    </location>
</feature>
<keyword evidence="2 4" id="KW-0863">Zinc-finger</keyword>
<accession>A0A2R5G843</accession>
<dbReference type="Pfam" id="PF13445">
    <property type="entry name" value="zf-RING_UBOX"/>
    <property type="match status" value="1"/>
</dbReference>
<dbReference type="SMART" id="SM00184">
    <property type="entry name" value="RING"/>
    <property type="match status" value="1"/>
</dbReference>
<evidence type="ECO:0000256" key="5">
    <source>
        <dbReference type="SAM" id="MobiDB-lite"/>
    </source>
</evidence>
<feature type="compositionally biased region" description="Acidic residues" evidence="5">
    <location>
        <begin position="79"/>
        <end position="89"/>
    </location>
</feature>
<evidence type="ECO:0000313" key="9">
    <source>
        <dbReference type="Proteomes" id="UP000241890"/>
    </source>
</evidence>
<reference evidence="8 9" key="1">
    <citation type="submission" date="2017-12" db="EMBL/GenBank/DDBJ databases">
        <title>Sequencing, de novo assembly and annotation of complete genome of a new Thraustochytrid species, strain FCC1311.</title>
        <authorList>
            <person name="Sedici K."/>
            <person name="Godart F."/>
            <person name="Aiese Cigliano R."/>
            <person name="Sanseverino W."/>
            <person name="Barakat M."/>
            <person name="Ortet P."/>
            <person name="Marechal E."/>
            <person name="Cagnac O."/>
            <person name="Amato A."/>
        </authorList>
    </citation>
    <scope>NUCLEOTIDE SEQUENCE [LARGE SCALE GENOMIC DNA]</scope>
</reference>
<dbReference type="FunCoup" id="A0A2R5G843">
    <property type="interactions" value="139"/>
</dbReference>
<dbReference type="PANTHER" id="PTHR12930:SF0">
    <property type="entry name" value="RING FINGER PROTEIN 113B"/>
    <property type="match status" value="1"/>
</dbReference>
<keyword evidence="9" id="KW-1185">Reference proteome</keyword>
<sequence length="317" mass="34352">MFKKRRKRAREGATDASGSGSRAFSLANEAREDASQDRRSGRADEDDGPGNKLATTGSRSPPLLQAGELRGPATKTASNEDDGDDDDDGAVLVPVSKLGGNKRASAGAGSVSASSGKPAVTGHALREAQEQTVSVKSESEKLQEQEKQEEEERMSKTKKPTGRYGPRSATANIKTTVMMDYQPDVCKDYKETGYCGFGDSCKFIHDRGDYKSGWELEKEWQLSERKRKDDLRAGILGDDEDEAADADASGGKKRKRDIPFACHLCRQPFTKPVVTLCGHYFCRKCAFAHNAKSGRCAVCGKPTKGIFNAADEIIANT</sequence>
<feature type="region of interest" description="Disordered" evidence="5">
    <location>
        <begin position="1"/>
        <end position="169"/>
    </location>
</feature>
<feature type="compositionally biased region" description="Basic and acidic residues" evidence="5">
    <location>
        <begin position="29"/>
        <end position="43"/>
    </location>
</feature>
<feature type="domain" description="RING-type" evidence="6">
    <location>
        <begin position="262"/>
        <end position="299"/>
    </location>
</feature>
<dbReference type="PROSITE" id="PS50089">
    <property type="entry name" value="ZF_RING_2"/>
    <property type="match status" value="1"/>
</dbReference>
<dbReference type="SMART" id="SM00356">
    <property type="entry name" value="ZnF_C3H1"/>
    <property type="match status" value="2"/>
</dbReference>
<dbReference type="InterPro" id="IPR000571">
    <property type="entry name" value="Znf_CCCH"/>
</dbReference>
<evidence type="ECO:0000259" key="6">
    <source>
        <dbReference type="PROSITE" id="PS50089"/>
    </source>
</evidence>
<keyword evidence="1 4" id="KW-0479">Metal-binding</keyword>
<evidence type="ECO:0000259" key="7">
    <source>
        <dbReference type="PROSITE" id="PS50103"/>
    </source>
</evidence>
<dbReference type="InterPro" id="IPR017907">
    <property type="entry name" value="Znf_RING_CS"/>
</dbReference>
<dbReference type="InterPro" id="IPR039971">
    <property type="entry name" value="CWC24-like"/>
</dbReference>
<feature type="compositionally biased region" description="Low complexity" evidence="5">
    <location>
        <begin position="104"/>
        <end position="116"/>
    </location>
</feature>
<evidence type="ECO:0000256" key="1">
    <source>
        <dbReference type="ARBA" id="ARBA00022723"/>
    </source>
</evidence>
<feature type="domain" description="C3H1-type" evidence="7">
    <location>
        <begin position="180"/>
        <end position="208"/>
    </location>
</feature>
<proteinExistence type="predicted"/>
<evidence type="ECO:0000256" key="2">
    <source>
        <dbReference type="ARBA" id="ARBA00022771"/>
    </source>
</evidence>
<dbReference type="SUPFAM" id="SSF90229">
    <property type="entry name" value="CCCH zinc finger"/>
    <property type="match status" value="1"/>
</dbReference>
<evidence type="ECO:0000256" key="4">
    <source>
        <dbReference type="PROSITE-ProRule" id="PRU00723"/>
    </source>
</evidence>
<dbReference type="SUPFAM" id="SSF57850">
    <property type="entry name" value="RING/U-box"/>
    <property type="match status" value="1"/>
</dbReference>
<dbReference type="GO" id="GO:0005684">
    <property type="term" value="C:U2-type spliceosomal complex"/>
    <property type="evidence" value="ECO:0007669"/>
    <property type="project" value="TreeGrafter"/>
</dbReference>
<dbReference type="EMBL" id="BEYU01000001">
    <property type="protein sequence ID" value="GBG23864.1"/>
    <property type="molecule type" value="Genomic_DNA"/>
</dbReference>
<gene>
    <name evidence="8" type="ORF">FCC1311_000842</name>
</gene>
<feature type="compositionally biased region" description="Basic and acidic residues" evidence="5">
    <location>
        <begin position="137"/>
        <end position="146"/>
    </location>
</feature>
<organism evidence="8 9">
    <name type="scientific">Hondaea fermentalgiana</name>
    <dbReference type="NCBI Taxonomy" id="2315210"/>
    <lineage>
        <taxon>Eukaryota</taxon>
        <taxon>Sar</taxon>
        <taxon>Stramenopiles</taxon>
        <taxon>Bigyra</taxon>
        <taxon>Labyrinthulomycetes</taxon>
        <taxon>Thraustochytrida</taxon>
        <taxon>Thraustochytriidae</taxon>
        <taxon>Hondaea</taxon>
    </lineage>
</organism>
<dbReference type="PROSITE" id="PS50103">
    <property type="entry name" value="ZF_C3H1"/>
    <property type="match status" value="1"/>
</dbReference>
<dbReference type="OrthoDB" id="25761at2759"/>
<dbReference type="GO" id="GO:0034247">
    <property type="term" value="P:snoRNA splicing"/>
    <property type="evidence" value="ECO:0007669"/>
    <property type="project" value="TreeGrafter"/>
</dbReference>
<evidence type="ECO:0000256" key="3">
    <source>
        <dbReference type="ARBA" id="ARBA00022833"/>
    </source>
</evidence>
<dbReference type="Gene3D" id="3.30.40.10">
    <property type="entry name" value="Zinc/RING finger domain, C3HC4 (zinc finger)"/>
    <property type="match status" value="1"/>
</dbReference>
<dbReference type="InterPro" id="IPR027370">
    <property type="entry name" value="Znf-RING_euk"/>
</dbReference>
<dbReference type="CDD" id="cd16539">
    <property type="entry name" value="RING-HC_RNF113A_B"/>
    <property type="match status" value="1"/>
</dbReference>
<dbReference type="Pfam" id="PF00642">
    <property type="entry name" value="zf-CCCH"/>
    <property type="match status" value="1"/>
</dbReference>